<dbReference type="RefSeq" id="WP_284366146.1">
    <property type="nucleotide sequence ID" value="NZ_BSNI01000002.1"/>
</dbReference>
<reference evidence="7" key="1">
    <citation type="journal article" date="2014" name="Int. J. Syst. Evol. Microbiol.">
        <title>Complete genome of a new Firmicutes species belonging to the dominant human colonic microbiota ('Ruminococcus bicirculans') reveals two chromosomes and a selective capacity to utilize plant glucans.</title>
        <authorList>
            <consortium name="NISC Comparative Sequencing Program"/>
            <person name="Wegmann U."/>
            <person name="Louis P."/>
            <person name="Goesmann A."/>
            <person name="Henrissat B."/>
            <person name="Duncan S.H."/>
            <person name="Flint H.J."/>
        </authorList>
    </citation>
    <scope>NUCLEOTIDE SEQUENCE</scope>
    <source>
        <strain evidence="7">NBRC 107169</strain>
    </source>
</reference>
<sequence length="314" mass="34599">MAITLKQMRYALALKHHQHFGKAAEASFVTQPALSQQMTLLEEHLGWSIFERMGKSVIPTPRGRAFLAEIDKIVQATADVEEQFAQKDRQTNVQISMALIPTIAPYLLPNLLPELNKQLSSVSFAVGERTTDELVDSIRSGKCDVGILATDTNDERLVSTPLFADPFVLAVGAHDEIWGPVDLSKIEREKLLLLSEGHCLRDQTMDACHIGSELKQKTFAATSLSTIVELVANNMGMTLLPAISLRRETVSGRVRTISLESPGAGRTVYMVWRRSSPLHDLFERVSDIAKQVGKGLLIEDASAHQPHTIPVAKS</sequence>
<evidence type="ECO:0000256" key="4">
    <source>
        <dbReference type="ARBA" id="ARBA00023159"/>
    </source>
</evidence>
<keyword evidence="8" id="KW-1185">Reference proteome</keyword>
<feature type="domain" description="HTH lysR-type" evidence="6">
    <location>
        <begin position="3"/>
        <end position="60"/>
    </location>
</feature>
<dbReference type="CDD" id="cd08411">
    <property type="entry name" value="PBP2_OxyR"/>
    <property type="match status" value="1"/>
</dbReference>
<dbReference type="Pfam" id="PF03466">
    <property type="entry name" value="LysR_substrate"/>
    <property type="match status" value="1"/>
</dbReference>
<keyword evidence="5" id="KW-0804">Transcription</keyword>
<dbReference type="Pfam" id="PF00126">
    <property type="entry name" value="HTH_1"/>
    <property type="match status" value="1"/>
</dbReference>
<organism evidence="7 8">
    <name type="scientific">Maritalea porphyrae</name>
    <dbReference type="NCBI Taxonomy" id="880732"/>
    <lineage>
        <taxon>Bacteria</taxon>
        <taxon>Pseudomonadati</taxon>
        <taxon>Pseudomonadota</taxon>
        <taxon>Alphaproteobacteria</taxon>
        <taxon>Hyphomicrobiales</taxon>
        <taxon>Devosiaceae</taxon>
        <taxon>Maritalea</taxon>
    </lineage>
</organism>
<evidence type="ECO:0000256" key="2">
    <source>
        <dbReference type="ARBA" id="ARBA00023015"/>
    </source>
</evidence>
<evidence type="ECO:0000256" key="5">
    <source>
        <dbReference type="ARBA" id="ARBA00023163"/>
    </source>
</evidence>
<reference evidence="7" key="2">
    <citation type="submission" date="2023-01" db="EMBL/GenBank/DDBJ databases">
        <title>Draft genome sequence of Maritalea porphyrae strain NBRC 107169.</title>
        <authorList>
            <person name="Sun Q."/>
            <person name="Mori K."/>
        </authorList>
    </citation>
    <scope>NUCLEOTIDE SEQUENCE</scope>
    <source>
        <strain evidence="7">NBRC 107169</strain>
    </source>
</reference>
<dbReference type="PROSITE" id="PS50931">
    <property type="entry name" value="HTH_LYSR"/>
    <property type="match status" value="1"/>
</dbReference>
<comment type="caution">
    <text evidence="7">The sequence shown here is derived from an EMBL/GenBank/DDBJ whole genome shotgun (WGS) entry which is preliminary data.</text>
</comment>
<gene>
    <name evidence="7" type="ORF">GCM10007879_32350</name>
</gene>
<protein>
    <submittedName>
        <fullName evidence="7">LysR family transcriptional regulator</fullName>
    </submittedName>
</protein>
<dbReference type="InterPro" id="IPR036390">
    <property type="entry name" value="WH_DNA-bd_sf"/>
</dbReference>
<dbReference type="EMBL" id="BSNI01000002">
    <property type="protein sequence ID" value="GLQ18986.1"/>
    <property type="molecule type" value="Genomic_DNA"/>
</dbReference>
<evidence type="ECO:0000313" key="7">
    <source>
        <dbReference type="EMBL" id="GLQ18986.1"/>
    </source>
</evidence>
<evidence type="ECO:0000259" key="6">
    <source>
        <dbReference type="PROSITE" id="PS50931"/>
    </source>
</evidence>
<dbReference type="InterPro" id="IPR000847">
    <property type="entry name" value="LysR_HTH_N"/>
</dbReference>
<dbReference type="SUPFAM" id="SSF53850">
    <property type="entry name" value="Periplasmic binding protein-like II"/>
    <property type="match status" value="1"/>
</dbReference>
<dbReference type="InterPro" id="IPR036388">
    <property type="entry name" value="WH-like_DNA-bd_sf"/>
</dbReference>
<keyword evidence="2" id="KW-0805">Transcription regulation</keyword>
<dbReference type="Gene3D" id="1.10.10.10">
    <property type="entry name" value="Winged helix-like DNA-binding domain superfamily/Winged helix DNA-binding domain"/>
    <property type="match status" value="1"/>
</dbReference>
<keyword evidence="3" id="KW-0238">DNA-binding</keyword>
<dbReference type="Gene3D" id="3.40.190.10">
    <property type="entry name" value="Periplasmic binding protein-like II"/>
    <property type="match status" value="2"/>
</dbReference>
<dbReference type="PANTHER" id="PTHR30346">
    <property type="entry name" value="TRANSCRIPTIONAL DUAL REGULATOR HCAR-RELATED"/>
    <property type="match status" value="1"/>
</dbReference>
<comment type="similarity">
    <text evidence="1">Belongs to the LysR transcriptional regulatory family.</text>
</comment>
<evidence type="ECO:0000256" key="1">
    <source>
        <dbReference type="ARBA" id="ARBA00009437"/>
    </source>
</evidence>
<dbReference type="Proteomes" id="UP001161405">
    <property type="component" value="Unassembled WGS sequence"/>
</dbReference>
<evidence type="ECO:0000256" key="3">
    <source>
        <dbReference type="ARBA" id="ARBA00023125"/>
    </source>
</evidence>
<dbReference type="PRINTS" id="PR00039">
    <property type="entry name" value="HTHLYSR"/>
</dbReference>
<accession>A0ABQ5UUN5</accession>
<evidence type="ECO:0000313" key="8">
    <source>
        <dbReference type="Proteomes" id="UP001161405"/>
    </source>
</evidence>
<dbReference type="PANTHER" id="PTHR30346:SF26">
    <property type="entry name" value="HYDROGEN PEROXIDE-INDUCIBLE GENES ACTIVATOR"/>
    <property type="match status" value="1"/>
</dbReference>
<keyword evidence="4" id="KW-0010">Activator</keyword>
<dbReference type="InterPro" id="IPR005119">
    <property type="entry name" value="LysR_subst-bd"/>
</dbReference>
<dbReference type="SUPFAM" id="SSF46785">
    <property type="entry name" value="Winged helix' DNA-binding domain"/>
    <property type="match status" value="1"/>
</dbReference>
<proteinExistence type="inferred from homology"/>
<name>A0ABQ5UUN5_9HYPH</name>